<proteinExistence type="predicted"/>
<sequence length="338" mass="36450">MAFYDIFDKETLYQCPIGYNPETCSCASCVMTREWHESDAQLQKVIKQNVASTGASITSIHTPPSSEPVRASVKERLQAQRIANLEESDKAFAAAQSRTVKMSRSNMYWPPYNPLAPNGEKIINVDYVSEVTSIAVLSLAEAQEFYENLSVKQNISDTKAYKNLGEGIIDAISTAKGLGGLGVESRIKNINGVDWIIINNFRRHKQTLMKGNKWLANNPRVVEAAIGLTEIKGAITYIKANPGCEVAFSIGINAADYILRDEATLTELGVNSAGDIVKGMTATVVAGALAVVGSGGSVLFAGAIFAFASWAIGQLLDKLDESYGLSSEITNKLEALAQ</sequence>
<evidence type="ECO:0000313" key="2">
    <source>
        <dbReference type="EMBL" id="MFC3022709.1"/>
    </source>
</evidence>
<evidence type="ECO:0000313" key="3">
    <source>
        <dbReference type="Proteomes" id="UP001595384"/>
    </source>
</evidence>
<keyword evidence="1" id="KW-0472">Membrane</keyword>
<dbReference type="RefSeq" id="WP_164711837.1">
    <property type="nucleotide sequence ID" value="NZ_AP024911.1"/>
</dbReference>
<protein>
    <submittedName>
        <fullName evidence="2">Uncharacterized protein</fullName>
    </submittedName>
</protein>
<gene>
    <name evidence="2" type="ORF">ACFODT_02535</name>
</gene>
<keyword evidence="1" id="KW-0812">Transmembrane</keyword>
<comment type="caution">
    <text evidence="2">The sequence shown here is derived from an EMBL/GenBank/DDBJ whole genome shotgun (WGS) entry which is preliminary data.</text>
</comment>
<keyword evidence="3" id="KW-1185">Reference proteome</keyword>
<reference evidence="3" key="1">
    <citation type="journal article" date="2019" name="Int. J. Syst. Evol. Microbiol.">
        <title>The Global Catalogue of Microorganisms (GCM) 10K type strain sequencing project: providing services to taxonomists for standard genome sequencing and annotation.</title>
        <authorList>
            <consortium name="The Broad Institute Genomics Platform"/>
            <consortium name="The Broad Institute Genome Sequencing Center for Infectious Disease"/>
            <person name="Wu L."/>
            <person name="Ma J."/>
        </authorList>
    </citation>
    <scope>NUCLEOTIDE SEQUENCE [LARGE SCALE GENOMIC DNA]</scope>
    <source>
        <strain evidence="3">KCTC 62784</strain>
    </source>
</reference>
<dbReference type="Proteomes" id="UP001595384">
    <property type="component" value="Unassembled WGS sequence"/>
</dbReference>
<keyword evidence="1" id="KW-1133">Transmembrane helix</keyword>
<feature type="transmembrane region" description="Helical" evidence="1">
    <location>
        <begin position="284"/>
        <end position="308"/>
    </location>
</feature>
<name>A0ABV7C6C1_9VIBR</name>
<evidence type="ECO:0000256" key="1">
    <source>
        <dbReference type="SAM" id="Phobius"/>
    </source>
</evidence>
<dbReference type="EMBL" id="JBHRSE010000017">
    <property type="protein sequence ID" value="MFC3022709.1"/>
    <property type="molecule type" value="Genomic_DNA"/>
</dbReference>
<accession>A0ABV7C6C1</accession>
<organism evidence="2 3">
    <name type="scientific">Vibrio zhugei</name>
    <dbReference type="NCBI Taxonomy" id="2479546"/>
    <lineage>
        <taxon>Bacteria</taxon>
        <taxon>Pseudomonadati</taxon>
        <taxon>Pseudomonadota</taxon>
        <taxon>Gammaproteobacteria</taxon>
        <taxon>Vibrionales</taxon>
        <taxon>Vibrionaceae</taxon>
        <taxon>Vibrio</taxon>
    </lineage>
</organism>